<evidence type="ECO:0000313" key="3">
    <source>
        <dbReference type="Proteomes" id="UP000295558"/>
    </source>
</evidence>
<keyword evidence="1" id="KW-0812">Transmembrane</keyword>
<reference evidence="2 3" key="1">
    <citation type="submission" date="2019-03" db="EMBL/GenBank/DDBJ databases">
        <title>Genomic Encyclopedia of Type Strains, Phase III (KMG-III): the genomes of soil and plant-associated and newly described type strains.</title>
        <authorList>
            <person name="Whitman W."/>
        </authorList>
    </citation>
    <scope>NUCLEOTIDE SEQUENCE [LARGE SCALE GENOMIC DNA]</scope>
    <source>
        <strain evidence="2 3">CECT 7972</strain>
    </source>
</reference>
<accession>A0A4R6ZHH1</accession>
<dbReference type="EMBL" id="SNZK01000011">
    <property type="protein sequence ID" value="TDR51741.1"/>
    <property type="molecule type" value="Genomic_DNA"/>
</dbReference>
<keyword evidence="1" id="KW-0472">Membrane</keyword>
<gene>
    <name evidence="2" type="ORF">DFP96_11147</name>
</gene>
<protein>
    <submittedName>
        <fullName evidence="2">Uncharacterized protein</fullName>
    </submittedName>
</protein>
<organism evidence="2 3">
    <name type="scientific">Listeria rocourtiae</name>
    <dbReference type="NCBI Taxonomy" id="647910"/>
    <lineage>
        <taxon>Bacteria</taxon>
        <taxon>Bacillati</taxon>
        <taxon>Bacillota</taxon>
        <taxon>Bacilli</taxon>
        <taxon>Bacillales</taxon>
        <taxon>Listeriaceae</taxon>
        <taxon>Listeria</taxon>
    </lineage>
</organism>
<comment type="caution">
    <text evidence="2">The sequence shown here is derived from an EMBL/GenBank/DDBJ whole genome shotgun (WGS) entry which is preliminary data.</text>
</comment>
<feature type="transmembrane region" description="Helical" evidence="1">
    <location>
        <begin position="108"/>
        <end position="134"/>
    </location>
</feature>
<dbReference type="AlphaFoldDB" id="A0A4R6ZHH1"/>
<dbReference type="Proteomes" id="UP000295558">
    <property type="component" value="Unassembled WGS sequence"/>
</dbReference>
<keyword evidence="3" id="KW-1185">Reference proteome</keyword>
<name>A0A4R6ZHH1_9LIST</name>
<dbReference type="RefSeq" id="WP_036071942.1">
    <property type="nucleotide sequence ID" value="NZ_SNZK01000011.1"/>
</dbReference>
<evidence type="ECO:0000313" key="2">
    <source>
        <dbReference type="EMBL" id="TDR51741.1"/>
    </source>
</evidence>
<evidence type="ECO:0000256" key="1">
    <source>
        <dbReference type="SAM" id="Phobius"/>
    </source>
</evidence>
<dbReference type="STRING" id="1265846.PROCOU_11093"/>
<sequence length="140" mass="16037">MEQEVKITNREWTKLTSRVDKVDKQSNANLERLNRHSKRIDELEDNQIKLPISIQKAVENGMAPVLEKVLAHDQKFSNIELNRERERAEIAERVIEESKEKKRWLVRIVIAALIAVFVTSVIGGVISFYIAVFLNNLGGG</sequence>
<keyword evidence="1" id="KW-1133">Transmembrane helix</keyword>
<proteinExistence type="predicted"/>